<keyword evidence="5" id="KW-1185">Reference proteome</keyword>
<dbReference type="AlphaFoldDB" id="A0A8C5HSY8"/>
<reference evidence="4" key="2">
    <citation type="submission" date="2025-09" db="UniProtKB">
        <authorList>
            <consortium name="Ensembl"/>
        </authorList>
    </citation>
    <scope>IDENTIFICATION</scope>
</reference>
<feature type="domain" description="SUEL-type lectin" evidence="3">
    <location>
        <begin position="11"/>
        <end position="102"/>
    </location>
</feature>
<feature type="domain" description="SUEL-type lectin" evidence="3">
    <location>
        <begin position="114"/>
        <end position="197"/>
    </location>
</feature>
<keyword evidence="2" id="KW-0677">Repeat</keyword>
<organism evidence="4 5">
    <name type="scientific">Gouania willdenowi</name>
    <name type="common">Blunt-snouted clingfish</name>
    <name type="synonym">Lepadogaster willdenowi</name>
    <dbReference type="NCBI Taxonomy" id="441366"/>
    <lineage>
        <taxon>Eukaryota</taxon>
        <taxon>Metazoa</taxon>
        <taxon>Chordata</taxon>
        <taxon>Craniata</taxon>
        <taxon>Vertebrata</taxon>
        <taxon>Euteleostomi</taxon>
        <taxon>Actinopterygii</taxon>
        <taxon>Neopterygii</taxon>
        <taxon>Teleostei</taxon>
        <taxon>Neoteleostei</taxon>
        <taxon>Acanthomorphata</taxon>
        <taxon>Ovalentaria</taxon>
        <taxon>Blenniimorphae</taxon>
        <taxon>Blenniiformes</taxon>
        <taxon>Gobiesocoidei</taxon>
        <taxon>Gobiesocidae</taxon>
        <taxon>Gobiesocinae</taxon>
        <taxon>Gouania</taxon>
    </lineage>
</organism>
<proteinExistence type="predicted"/>
<dbReference type="Pfam" id="PF02140">
    <property type="entry name" value="SUEL_Lectin"/>
    <property type="match status" value="2"/>
</dbReference>
<keyword evidence="1" id="KW-0430">Lectin</keyword>
<dbReference type="FunFam" id="2.60.120.740:FF:000001">
    <property type="entry name" value="Adhesion G protein-coupled receptor L2"/>
    <property type="match status" value="1"/>
</dbReference>
<protein>
    <recommendedName>
        <fullName evidence="3">SUEL-type lectin domain-containing protein</fullName>
    </recommendedName>
</protein>
<dbReference type="GO" id="GO:0030246">
    <property type="term" value="F:carbohydrate binding"/>
    <property type="evidence" value="ECO:0007669"/>
    <property type="project" value="UniProtKB-KW"/>
</dbReference>
<name>A0A8C5HSY8_GOUWI</name>
<sequence length="199" mass="22016">MANSDSYTRHICQQSKTELYCEGSQVIKILRANYGRTDESVCSYSAPYSESPNTACSGPSALKVMRERCDGKKSCSVRSSNHVFANPCPGTRKYLEYAYSCVNCVCVYYCVHVCVSGSKLIHMLMANYGRSSEWVCTYSAPYSQPADTACGNPEASLQLMKDRCDGKHSCSLPASNHVFSNPCPGTKKYLEYSYTCVHT</sequence>
<evidence type="ECO:0000256" key="1">
    <source>
        <dbReference type="ARBA" id="ARBA00022734"/>
    </source>
</evidence>
<dbReference type="PROSITE" id="PS50228">
    <property type="entry name" value="SUEL_LECTIN"/>
    <property type="match status" value="2"/>
</dbReference>
<reference evidence="4" key="1">
    <citation type="submission" date="2025-08" db="UniProtKB">
        <authorList>
            <consortium name="Ensembl"/>
        </authorList>
    </citation>
    <scope>IDENTIFICATION</scope>
</reference>
<evidence type="ECO:0000313" key="4">
    <source>
        <dbReference type="Ensembl" id="ENSGWIP00000049482.1"/>
    </source>
</evidence>
<accession>A0A8C5HSY8</accession>
<dbReference type="Proteomes" id="UP000694680">
    <property type="component" value="Unassembled WGS sequence"/>
</dbReference>
<evidence type="ECO:0000313" key="5">
    <source>
        <dbReference type="Proteomes" id="UP000694680"/>
    </source>
</evidence>
<dbReference type="Ensembl" id="ENSGWIT00000053480.1">
    <property type="protein sequence ID" value="ENSGWIP00000049482.1"/>
    <property type="gene ID" value="ENSGWIG00000024128.1"/>
</dbReference>
<evidence type="ECO:0000259" key="3">
    <source>
        <dbReference type="PROSITE" id="PS50228"/>
    </source>
</evidence>
<dbReference type="CDD" id="cd22827">
    <property type="entry name" value="Gal_Rha_Lectin_SUL-I-like"/>
    <property type="match status" value="1"/>
</dbReference>
<dbReference type="Gene3D" id="2.60.120.740">
    <property type="match status" value="2"/>
</dbReference>
<dbReference type="PANTHER" id="PTHR46780">
    <property type="entry name" value="PROTEIN EVA-1"/>
    <property type="match status" value="1"/>
</dbReference>
<evidence type="ECO:0000256" key="2">
    <source>
        <dbReference type="ARBA" id="ARBA00022737"/>
    </source>
</evidence>
<dbReference type="InterPro" id="IPR000922">
    <property type="entry name" value="Lectin_gal-bd_dom"/>
</dbReference>
<dbReference type="InterPro" id="IPR043159">
    <property type="entry name" value="Lectin_gal-bd_sf"/>
</dbReference>